<name>A0A366KAE8_9BIFI</name>
<reference evidence="1 2" key="1">
    <citation type="submission" date="2017-10" db="EMBL/GenBank/DDBJ databases">
        <title>Bifidobacterium xylocopum sp. nov. and Bifidobacterium aemilianum sp. nov., from the carpenter bee (Xylocopa violacea) digestive tract.</title>
        <authorList>
            <person name="Alberoni D."/>
            <person name="Baffoni L."/>
            <person name="Di Gioia D."/>
            <person name="Gaggia F."/>
            <person name="Biavati B."/>
        </authorList>
    </citation>
    <scope>NUCLEOTIDE SEQUENCE [LARGE SCALE GENOMIC DNA]</scope>
    <source>
        <strain evidence="1 2">XV2</strain>
    </source>
</reference>
<dbReference type="Proteomes" id="UP000252345">
    <property type="component" value="Unassembled WGS sequence"/>
</dbReference>
<protein>
    <submittedName>
        <fullName evidence="1">Uncharacterized protein</fullName>
    </submittedName>
</protein>
<dbReference type="OrthoDB" id="3234801at2"/>
<evidence type="ECO:0000313" key="2">
    <source>
        <dbReference type="Proteomes" id="UP000252345"/>
    </source>
</evidence>
<dbReference type="InterPro" id="IPR046571">
    <property type="entry name" value="DUF6725"/>
</dbReference>
<organism evidence="1 2">
    <name type="scientific">Bifidobacterium xylocopae</name>
    <dbReference type="NCBI Taxonomy" id="2493119"/>
    <lineage>
        <taxon>Bacteria</taxon>
        <taxon>Bacillati</taxon>
        <taxon>Actinomycetota</taxon>
        <taxon>Actinomycetes</taxon>
        <taxon>Bifidobacteriales</taxon>
        <taxon>Bifidobacteriaceae</taxon>
        <taxon>Bifidobacterium</taxon>
    </lineage>
</organism>
<evidence type="ECO:0000313" key="1">
    <source>
        <dbReference type="EMBL" id="RBP98710.1"/>
    </source>
</evidence>
<gene>
    <name evidence="1" type="ORF">CRD59_07660</name>
</gene>
<accession>A0A366KAE8</accession>
<dbReference type="RefSeq" id="WP_113854068.1">
    <property type="nucleotide sequence ID" value="NZ_PDCH01000068.1"/>
</dbReference>
<dbReference type="Pfam" id="PF20486">
    <property type="entry name" value="DUF6725"/>
    <property type="match status" value="1"/>
</dbReference>
<keyword evidence="2" id="KW-1185">Reference proteome</keyword>
<comment type="caution">
    <text evidence="1">The sequence shown here is derived from an EMBL/GenBank/DDBJ whole genome shotgun (WGS) entry which is preliminary data.</text>
</comment>
<feature type="non-terminal residue" evidence="1">
    <location>
        <position position="91"/>
    </location>
</feature>
<proteinExistence type="predicted"/>
<sequence length="91" mass="10003">MPLPSTIPSGARVVVRTAEGRDPADGRMKYRDYVGHVISWDGRTLKLNRDASANGERPAQSICLQAASIGALKHIPERPEPPRRHDTPHTV</sequence>
<dbReference type="EMBL" id="PDCH01000068">
    <property type="protein sequence ID" value="RBP98710.1"/>
    <property type="molecule type" value="Genomic_DNA"/>
</dbReference>
<dbReference type="AlphaFoldDB" id="A0A366KAE8"/>